<gene>
    <name evidence="2" type="ORF">X975_00189</name>
</gene>
<dbReference type="OrthoDB" id="6434099at2759"/>
<dbReference type="EMBL" id="KK121358">
    <property type="protein sequence ID" value="KFM80317.1"/>
    <property type="molecule type" value="Genomic_DNA"/>
</dbReference>
<dbReference type="Proteomes" id="UP000054359">
    <property type="component" value="Unassembled WGS sequence"/>
</dbReference>
<keyword evidence="1" id="KW-0732">Signal</keyword>
<reference evidence="2 3" key="1">
    <citation type="submission" date="2013-11" db="EMBL/GenBank/DDBJ databases">
        <title>Genome sequencing of Stegodyphus mimosarum.</title>
        <authorList>
            <person name="Bechsgaard J."/>
        </authorList>
    </citation>
    <scope>NUCLEOTIDE SEQUENCE [LARGE SCALE GENOMIC DNA]</scope>
</reference>
<keyword evidence="3" id="KW-1185">Reference proteome</keyword>
<sequence length="61" mass="6662">MAPGMKLISFALVFLILGSILVQETCAMMMKHRGNSGNGLEQLMVAGLIAKLFQEHHHHCG</sequence>
<evidence type="ECO:0000313" key="2">
    <source>
        <dbReference type="EMBL" id="KFM80317.1"/>
    </source>
</evidence>
<dbReference type="AlphaFoldDB" id="A0A087USH8"/>
<accession>A0A087USH8</accession>
<protein>
    <submittedName>
        <fullName evidence="2">Uncharacterized protein</fullName>
    </submittedName>
</protein>
<organism evidence="2 3">
    <name type="scientific">Stegodyphus mimosarum</name>
    <name type="common">African social velvet spider</name>
    <dbReference type="NCBI Taxonomy" id="407821"/>
    <lineage>
        <taxon>Eukaryota</taxon>
        <taxon>Metazoa</taxon>
        <taxon>Ecdysozoa</taxon>
        <taxon>Arthropoda</taxon>
        <taxon>Chelicerata</taxon>
        <taxon>Arachnida</taxon>
        <taxon>Araneae</taxon>
        <taxon>Araneomorphae</taxon>
        <taxon>Entelegynae</taxon>
        <taxon>Eresoidea</taxon>
        <taxon>Eresidae</taxon>
        <taxon>Stegodyphus</taxon>
    </lineage>
</organism>
<proteinExistence type="predicted"/>
<feature type="chain" id="PRO_5001830944" evidence="1">
    <location>
        <begin position="28"/>
        <end position="61"/>
    </location>
</feature>
<evidence type="ECO:0000313" key="3">
    <source>
        <dbReference type="Proteomes" id="UP000054359"/>
    </source>
</evidence>
<feature type="signal peptide" evidence="1">
    <location>
        <begin position="1"/>
        <end position="27"/>
    </location>
</feature>
<evidence type="ECO:0000256" key="1">
    <source>
        <dbReference type="SAM" id="SignalP"/>
    </source>
</evidence>
<feature type="non-terminal residue" evidence="2">
    <location>
        <position position="61"/>
    </location>
</feature>
<name>A0A087USH8_STEMI</name>